<dbReference type="EMBL" id="JAFJYH010000096">
    <property type="protein sequence ID" value="KAG4419887.1"/>
    <property type="molecule type" value="Genomic_DNA"/>
</dbReference>
<comment type="caution">
    <text evidence="2">The sequence shown here is derived from an EMBL/GenBank/DDBJ whole genome shotgun (WGS) entry which is preliminary data.</text>
</comment>
<evidence type="ECO:0000313" key="2">
    <source>
        <dbReference type="EMBL" id="KAG4419887.1"/>
    </source>
</evidence>
<proteinExistence type="predicted"/>
<dbReference type="OrthoDB" id="3792952at2759"/>
<dbReference type="Proteomes" id="UP000664132">
    <property type="component" value="Unassembled WGS sequence"/>
</dbReference>
<feature type="region of interest" description="Disordered" evidence="1">
    <location>
        <begin position="115"/>
        <end position="168"/>
    </location>
</feature>
<gene>
    <name evidence="2" type="ORF">IFR04_007019</name>
</gene>
<protein>
    <submittedName>
        <fullName evidence="2">Uncharacterized protein</fullName>
    </submittedName>
</protein>
<sequence>MRQLTYRSDILNAFSGIAKAMTASMASTRMFYAMPAMAFDWSILWTGHLSLRTSKRQPGFPSWAWVGWEGEISMAGDIYNSFDHCWLLTRTWIDWYIVLEDGEIGLLWDPERDQSTVSPLEVSDTESDEDGSHKGEEGVETDESDEEDDEEMCPTYGSPSPDNPYGREVKPQLLYALPERPDLKQLRPSHTHQTPPGTLIFSTVVASFKVEPTSSSISLGRFVFKIRDSSNRICGFFWDESEYLAAEEYPQHVREILLLSQASPGRASMFRLESAEFHEEYQVCKTEEEAFNASANGQDVDGEEIISDWHSWDFFNVMLVNKVKKTNGIVFDGHEIYEYERAGIGLLHKQALAHTISPAPHWSMVHLR</sequence>
<evidence type="ECO:0000313" key="3">
    <source>
        <dbReference type="Proteomes" id="UP000664132"/>
    </source>
</evidence>
<accession>A0A8H7THT9</accession>
<organism evidence="2 3">
    <name type="scientific">Cadophora malorum</name>
    <dbReference type="NCBI Taxonomy" id="108018"/>
    <lineage>
        <taxon>Eukaryota</taxon>
        <taxon>Fungi</taxon>
        <taxon>Dikarya</taxon>
        <taxon>Ascomycota</taxon>
        <taxon>Pezizomycotina</taxon>
        <taxon>Leotiomycetes</taxon>
        <taxon>Helotiales</taxon>
        <taxon>Ploettnerulaceae</taxon>
        <taxon>Cadophora</taxon>
    </lineage>
</organism>
<reference evidence="2" key="1">
    <citation type="submission" date="2021-02" db="EMBL/GenBank/DDBJ databases">
        <title>Genome sequence Cadophora malorum strain M34.</title>
        <authorList>
            <person name="Stefanovic E."/>
            <person name="Vu D."/>
            <person name="Scully C."/>
            <person name="Dijksterhuis J."/>
            <person name="Roader J."/>
            <person name="Houbraken J."/>
        </authorList>
    </citation>
    <scope>NUCLEOTIDE SEQUENCE</scope>
    <source>
        <strain evidence="2">M34</strain>
    </source>
</reference>
<evidence type="ECO:0000256" key="1">
    <source>
        <dbReference type="SAM" id="MobiDB-lite"/>
    </source>
</evidence>
<keyword evidence="3" id="KW-1185">Reference proteome</keyword>
<feature type="compositionally biased region" description="Acidic residues" evidence="1">
    <location>
        <begin position="138"/>
        <end position="152"/>
    </location>
</feature>
<name>A0A8H7THT9_9HELO</name>
<dbReference type="AlphaFoldDB" id="A0A8H7THT9"/>